<dbReference type="EMBL" id="LNYJ01000011">
    <property type="protein sequence ID" value="KTD16313.1"/>
    <property type="molecule type" value="Genomic_DNA"/>
</dbReference>
<keyword evidence="1" id="KW-0732">Signal</keyword>
<name>A0A0W0V9K4_9GAMM</name>
<organism evidence="2 3">
    <name type="scientific">Legionella jordanis</name>
    <dbReference type="NCBI Taxonomy" id="456"/>
    <lineage>
        <taxon>Bacteria</taxon>
        <taxon>Pseudomonadati</taxon>
        <taxon>Pseudomonadota</taxon>
        <taxon>Gammaproteobacteria</taxon>
        <taxon>Legionellales</taxon>
        <taxon>Legionellaceae</taxon>
        <taxon>Legionella</taxon>
    </lineage>
</organism>
<proteinExistence type="predicted"/>
<protein>
    <submittedName>
        <fullName evidence="2">Periplasmic protein</fullName>
    </submittedName>
</protein>
<feature type="signal peptide" evidence="1">
    <location>
        <begin position="1"/>
        <end position="22"/>
    </location>
</feature>
<feature type="chain" id="PRO_5006914582" evidence="1">
    <location>
        <begin position="23"/>
        <end position="150"/>
    </location>
</feature>
<evidence type="ECO:0000256" key="1">
    <source>
        <dbReference type="SAM" id="SignalP"/>
    </source>
</evidence>
<gene>
    <name evidence="2" type="ORF">Ljor_0619</name>
</gene>
<dbReference type="Proteomes" id="UP000055035">
    <property type="component" value="Unassembled WGS sequence"/>
</dbReference>
<keyword evidence="3" id="KW-1185">Reference proteome</keyword>
<comment type="caution">
    <text evidence="2">The sequence shown here is derived from an EMBL/GenBank/DDBJ whole genome shotgun (WGS) entry which is preliminary data.</text>
</comment>
<evidence type="ECO:0000313" key="2">
    <source>
        <dbReference type="EMBL" id="KTD16313.1"/>
    </source>
</evidence>
<dbReference type="AlphaFoldDB" id="A0A0W0V9K4"/>
<accession>A0A0W0V9K4</accession>
<dbReference type="STRING" id="456.Ljor_0619"/>
<evidence type="ECO:0000313" key="3">
    <source>
        <dbReference type="Proteomes" id="UP000055035"/>
    </source>
</evidence>
<dbReference type="PATRIC" id="fig|456.5.peg.654"/>
<sequence>MVFIMKWIISIFGLLASTQLFAFPCFFTLAKDSCWTNYEVKVVVIDSNTNEPAVTIDLPKGKSWARARYECQPAQSFYYEATYQPVFWQSEIGKKYMSIRYWSMPGSIGPKEVAWNIPICFPSNFSAVPFPPDATGNCSCDWNKIPAPTP</sequence>
<reference evidence="2 3" key="1">
    <citation type="submission" date="2015-11" db="EMBL/GenBank/DDBJ databases">
        <title>Genomic analysis of 38 Legionella species identifies large and diverse effector repertoires.</title>
        <authorList>
            <person name="Burstein D."/>
            <person name="Amaro F."/>
            <person name="Zusman T."/>
            <person name="Lifshitz Z."/>
            <person name="Cohen O."/>
            <person name="Gilbert J.A."/>
            <person name="Pupko T."/>
            <person name="Shuman H.A."/>
            <person name="Segal G."/>
        </authorList>
    </citation>
    <scope>NUCLEOTIDE SEQUENCE [LARGE SCALE GENOMIC DNA]</scope>
    <source>
        <strain evidence="2 3">BL-540</strain>
    </source>
</reference>